<dbReference type="InterPro" id="IPR003593">
    <property type="entry name" value="AAA+_ATPase"/>
</dbReference>
<reference evidence="7 8" key="1">
    <citation type="submission" date="2018-12" db="EMBL/GenBank/DDBJ databases">
        <authorList>
            <person name="Li K."/>
        </authorList>
    </citation>
    <scope>NUCLEOTIDE SEQUENCE [LARGE SCALE GENOMIC DNA]</scope>
    <source>
        <strain evidence="8">CR22</strain>
    </source>
</reference>
<dbReference type="FunFam" id="3.40.50.300:FF:001025">
    <property type="entry name" value="ATPase family, AAA domain-containing 2B"/>
    <property type="match status" value="1"/>
</dbReference>
<keyword evidence="3" id="KW-0175">Coiled coil</keyword>
<dbReference type="Pfam" id="PF00004">
    <property type="entry name" value="AAA"/>
    <property type="match status" value="1"/>
</dbReference>
<evidence type="ECO:0000256" key="3">
    <source>
        <dbReference type="ARBA" id="ARBA00023054"/>
    </source>
</evidence>
<feature type="domain" description="AAA+ ATPase" evidence="6">
    <location>
        <begin position="405"/>
        <end position="543"/>
    </location>
</feature>
<name>A0A3S9HVV0_9ACTN</name>
<dbReference type="InterPro" id="IPR003959">
    <property type="entry name" value="ATPase_AAA_core"/>
</dbReference>
<evidence type="ECO:0000256" key="4">
    <source>
        <dbReference type="RuleBase" id="RU003651"/>
    </source>
</evidence>
<evidence type="ECO:0000256" key="1">
    <source>
        <dbReference type="ARBA" id="ARBA00022741"/>
    </source>
</evidence>
<feature type="region of interest" description="Disordered" evidence="5">
    <location>
        <begin position="167"/>
        <end position="190"/>
    </location>
</feature>
<dbReference type="GO" id="GO:0005524">
    <property type="term" value="F:ATP binding"/>
    <property type="evidence" value="ECO:0007669"/>
    <property type="project" value="UniProtKB-KW"/>
</dbReference>
<dbReference type="SMART" id="SM00382">
    <property type="entry name" value="AAA"/>
    <property type="match status" value="1"/>
</dbReference>
<dbReference type="EMBL" id="CP034463">
    <property type="protein sequence ID" value="AZP16230.1"/>
    <property type="molecule type" value="Genomic_DNA"/>
</dbReference>
<dbReference type="AlphaFoldDB" id="A0A3S9HVV0"/>
<dbReference type="InterPro" id="IPR003960">
    <property type="entry name" value="ATPase_AAA_CS"/>
</dbReference>
<gene>
    <name evidence="7" type="ORF">EJC51_08955</name>
</gene>
<keyword evidence="2 4" id="KW-0067">ATP-binding</keyword>
<dbReference type="Gene3D" id="3.40.50.300">
    <property type="entry name" value="P-loop containing nucleotide triphosphate hydrolases"/>
    <property type="match status" value="1"/>
</dbReference>
<dbReference type="InterPro" id="IPR027417">
    <property type="entry name" value="P-loop_NTPase"/>
</dbReference>
<dbReference type="KEGG" id="saqu:EJC51_08955"/>
<keyword evidence="1 4" id="KW-0547">Nucleotide-binding</keyword>
<dbReference type="InterPro" id="IPR050168">
    <property type="entry name" value="AAA_ATPase_domain"/>
</dbReference>
<dbReference type="Gene3D" id="1.10.8.60">
    <property type="match status" value="1"/>
</dbReference>
<evidence type="ECO:0000256" key="5">
    <source>
        <dbReference type="SAM" id="MobiDB-lite"/>
    </source>
</evidence>
<dbReference type="GO" id="GO:0016887">
    <property type="term" value="F:ATP hydrolysis activity"/>
    <property type="evidence" value="ECO:0007669"/>
    <property type="project" value="InterPro"/>
</dbReference>
<evidence type="ECO:0000313" key="7">
    <source>
        <dbReference type="EMBL" id="AZP16230.1"/>
    </source>
</evidence>
<evidence type="ECO:0000313" key="8">
    <source>
        <dbReference type="Proteomes" id="UP000280197"/>
    </source>
</evidence>
<dbReference type="SUPFAM" id="SSF52540">
    <property type="entry name" value="P-loop containing nucleoside triphosphate hydrolases"/>
    <property type="match status" value="1"/>
</dbReference>
<dbReference type="PANTHER" id="PTHR23077">
    <property type="entry name" value="AAA-FAMILY ATPASE"/>
    <property type="match status" value="1"/>
</dbReference>
<dbReference type="Proteomes" id="UP000280197">
    <property type="component" value="Chromosome"/>
</dbReference>
<accession>A0A3S9HVV0</accession>
<evidence type="ECO:0000259" key="6">
    <source>
        <dbReference type="SMART" id="SM00382"/>
    </source>
</evidence>
<dbReference type="PANTHER" id="PTHR23077:SF198">
    <property type="entry name" value="ATP-DEPENDENT ZINC METALLOPROTEASE FTSH"/>
    <property type="match status" value="1"/>
</dbReference>
<organism evidence="7 8">
    <name type="scientific">Streptomyces aquilus</name>
    <dbReference type="NCBI Taxonomy" id="2548456"/>
    <lineage>
        <taxon>Bacteria</taxon>
        <taxon>Bacillati</taxon>
        <taxon>Actinomycetota</taxon>
        <taxon>Actinomycetes</taxon>
        <taxon>Kitasatosporales</taxon>
        <taxon>Streptomycetaceae</taxon>
        <taxon>Streptomyces</taxon>
    </lineage>
</organism>
<protein>
    <submittedName>
        <fullName evidence="7">ATP-binding protein</fullName>
    </submittedName>
</protein>
<dbReference type="RefSeq" id="WP_126270580.1">
    <property type="nucleotide sequence ID" value="NZ_CP034463.1"/>
</dbReference>
<proteinExistence type="inferred from homology"/>
<dbReference type="PROSITE" id="PS00674">
    <property type="entry name" value="AAA"/>
    <property type="match status" value="1"/>
</dbReference>
<feature type="region of interest" description="Disordered" evidence="5">
    <location>
        <begin position="81"/>
        <end position="106"/>
    </location>
</feature>
<sequence length="624" mass="69113">MTRALRLATADHGDRMDLLGTAGDRPLREALASCEVWLLDPLDEELLDRPWSDFAPDVWLRSELAPGTSLFAPPGIMAASPAPTSLSKPPAALATGTEAAEPEQADHPDRITDAQAVRLAYYPHIERVASLLRSRLPVLVISEKLIVTHLWEEMVTLAECRGIRLDDDSREDESGRGPGDPVGDMNGASMSTRQRRLARLRAQLEELKEGDVIVLTHLDLLVGSADIGRHAEARELVELLYAFPDQLVLAFADPTLPLPDVLAERFSARVTLSGLPPKVKTPETEEALLGAALVTREEAETFEGFQPREFYKHVAGMNPVRLRQAMRYAHEKHRTQPKRATQQDLRETLLTFKAQQSSHFEVPNVTLDDIGGYDEVKDEIRQTLAIISGAQSLPDDMEEVRSELVPRGIIFYGPPGTGKTLFAKAIANGMNATIQVVSGPEVTDMYVGESERKVREIFASARRSAPSVIVFDEIDAITMERSNRPDGGSRAGNSVVAQILTEMDGFRPEVPMLVIGTTNRIDIIDKALLRPSRFRSIAISLPDVTARRAILRHHAGRYHISLDDEVLELIAEATAGRNGDELRSLMRDAFVGRHMHGIEPDARRLGWLVGRLQQGRLEMISERR</sequence>
<comment type="similarity">
    <text evidence="4">Belongs to the AAA ATPase family.</text>
</comment>
<evidence type="ECO:0000256" key="2">
    <source>
        <dbReference type="ARBA" id="ARBA00022840"/>
    </source>
</evidence>
<keyword evidence="8" id="KW-1185">Reference proteome</keyword>